<keyword evidence="2" id="KW-1185">Reference proteome</keyword>
<proteinExistence type="predicted"/>
<dbReference type="AlphaFoldDB" id="A0A5C3KE43"/>
<evidence type="ECO:0000313" key="1">
    <source>
        <dbReference type="EMBL" id="TFK18047.1"/>
    </source>
</evidence>
<evidence type="ECO:0000313" key="2">
    <source>
        <dbReference type="Proteomes" id="UP000307440"/>
    </source>
</evidence>
<organism evidence="1 2">
    <name type="scientific">Coprinopsis marcescibilis</name>
    <name type="common">Agaric fungus</name>
    <name type="synonym">Psathyrella marcescibilis</name>
    <dbReference type="NCBI Taxonomy" id="230819"/>
    <lineage>
        <taxon>Eukaryota</taxon>
        <taxon>Fungi</taxon>
        <taxon>Dikarya</taxon>
        <taxon>Basidiomycota</taxon>
        <taxon>Agaricomycotina</taxon>
        <taxon>Agaricomycetes</taxon>
        <taxon>Agaricomycetidae</taxon>
        <taxon>Agaricales</taxon>
        <taxon>Agaricineae</taxon>
        <taxon>Psathyrellaceae</taxon>
        <taxon>Coprinopsis</taxon>
    </lineage>
</organism>
<reference evidence="1 2" key="1">
    <citation type="journal article" date="2019" name="Nat. Ecol. Evol.">
        <title>Megaphylogeny resolves global patterns of mushroom evolution.</title>
        <authorList>
            <person name="Varga T."/>
            <person name="Krizsan K."/>
            <person name="Foldi C."/>
            <person name="Dima B."/>
            <person name="Sanchez-Garcia M."/>
            <person name="Sanchez-Ramirez S."/>
            <person name="Szollosi G.J."/>
            <person name="Szarkandi J.G."/>
            <person name="Papp V."/>
            <person name="Albert L."/>
            <person name="Andreopoulos W."/>
            <person name="Angelini C."/>
            <person name="Antonin V."/>
            <person name="Barry K.W."/>
            <person name="Bougher N.L."/>
            <person name="Buchanan P."/>
            <person name="Buyck B."/>
            <person name="Bense V."/>
            <person name="Catcheside P."/>
            <person name="Chovatia M."/>
            <person name="Cooper J."/>
            <person name="Damon W."/>
            <person name="Desjardin D."/>
            <person name="Finy P."/>
            <person name="Geml J."/>
            <person name="Haridas S."/>
            <person name="Hughes K."/>
            <person name="Justo A."/>
            <person name="Karasinski D."/>
            <person name="Kautmanova I."/>
            <person name="Kiss B."/>
            <person name="Kocsube S."/>
            <person name="Kotiranta H."/>
            <person name="LaButti K.M."/>
            <person name="Lechner B.E."/>
            <person name="Liimatainen K."/>
            <person name="Lipzen A."/>
            <person name="Lukacs Z."/>
            <person name="Mihaltcheva S."/>
            <person name="Morgado L.N."/>
            <person name="Niskanen T."/>
            <person name="Noordeloos M.E."/>
            <person name="Ohm R.A."/>
            <person name="Ortiz-Santana B."/>
            <person name="Ovrebo C."/>
            <person name="Racz N."/>
            <person name="Riley R."/>
            <person name="Savchenko A."/>
            <person name="Shiryaev A."/>
            <person name="Soop K."/>
            <person name="Spirin V."/>
            <person name="Szebenyi C."/>
            <person name="Tomsovsky M."/>
            <person name="Tulloss R.E."/>
            <person name="Uehling J."/>
            <person name="Grigoriev I.V."/>
            <person name="Vagvolgyi C."/>
            <person name="Papp T."/>
            <person name="Martin F.M."/>
            <person name="Miettinen O."/>
            <person name="Hibbett D.S."/>
            <person name="Nagy L.G."/>
        </authorList>
    </citation>
    <scope>NUCLEOTIDE SEQUENCE [LARGE SCALE GENOMIC DNA]</scope>
    <source>
        <strain evidence="1 2">CBS 121175</strain>
    </source>
</reference>
<dbReference type="EMBL" id="ML210438">
    <property type="protein sequence ID" value="TFK18047.1"/>
    <property type="molecule type" value="Genomic_DNA"/>
</dbReference>
<sequence>MSGEASRTGQRWTDTGGIVERVNVIIGVQLGWGEDSGAHARPTVQTHSDAPLDVPRQAGWIGKGEIAGATAESCDGDAPAARRASKDYAGGSRWDHEPQLKIFHCHEHRLVTSLVVTSRRWESFRVKWFESRIARHEEDLQRLRLTRGRNQLEGDCHDSEVHFGSQLNVER</sequence>
<name>A0A5C3KE43_COPMA</name>
<accession>A0A5C3KE43</accession>
<gene>
    <name evidence="1" type="ORF">FA15DRAFT_731598</name>
</gene>
<protein>
    <submittedName>
        <fullName evidence="1">Uncharacterized protein</fullName>
    </submittedName>
</protein>
<dbReference type="Proteomes" id="UP000307440">
    <property type="component" value="Unassembled WGS sequence"/>
</dbReference>